<keyword evidence="2" id="KW-1185">Reference proteome</keyword>
<organism evidence="1 2">
    <name type="scientific">Eretmocerus hayati</name>
    <dbReference type="NCBI Taxonomy" id="131215"/>
    <lineage>
        <taxon>Eukaryota</taxon>
        <taxon>Metazoa</taxon>
        <taxon>Ecdysozoa</taxon>
        <taxon>Arthropoda</taxon>
        <taxon>Hexapoda</taxon>
        <taxon>Insecta</taxon>
        <taxon>Pterygota</taxon>
        <taxon>Neoptera</taxon>
        <taxon>Endopterygota</taxon>
        <taxon>Hymenoptera</taxon>
        <taxon>Apocrita</taxon>
        <taxon>Proctotrupomorpha</taxon>
        <taxon>Chalcidoidea</taxon>
        <taxon>Aphelinidae</taxon>
        <taxon>Aphelininae</taxon>
        <taxon>Eretmocerus</taxon>
    </lineage>
</organism>
<dbReference type="EMBL" id="CM056743">
    <property type="protein sequence ID" value="KAJ8671492.1"/>
    <property type="molecule type" value="Genomic_DNA"/>
</dbReference>
<evidence type="ECO:0000313" key="1">
    <source>
        <dbReference type="EMBL" id="KAJ8671492.1"/>
    </source>
</evidence>
<reference evidence="1" key="1">
    <citation type="submission" date="2023-04" db="EMBL/GenBank/DDBJ databases">
        <title>A chromosome-level genome assembly of the parasitoid wasp Eretmocerus hayati.</title>
        <authorList>
            <person name="Zhong Y."/>
            <person name="Liu S."/>
            <person name="Liu Y."/>
        </authorList>
    </citation>
    <scope>NUCLEOTIDE SEQUENCE</scope>
    <source>
        <strain evidence="1">ZJU_SS_LIU_2023</strain>
    </source>
</reference>
<evidence type="ECO:0000313" key="2">
    <source>
        <dbReference type="Proteomes" id="UP001239111"/>
    </source>
</evidence>
<name>A0ACC2NK64_9HYME</name>
<gene>
    <name evidence="1" type="ORF">QAD02_002751</name>
</gene>
<accession>A0ACC2NK64</accession>
<protein>
    <submittedName>
        <fullName evidence="1">Uncharacterized protein</fullName>
    </submittedName>
</protein>
<proteinExistence type="predicted"/>
<comment type="caution">
    <text evidence="1">The sequence shown here is derived from an EMBL/GenBank/DDBJ whole genome shotgun (WGS) entry which is preliminary data.</text>
</comment>
<sequence length="138" mass="15670">MNSLASYIDAGNDQVDNVCPDDDLPDAPTHDRDLPQMGNTEKGHRRNRVADGDAEHIQRVRAQHIEQRRLIDNELGPINDRLSSLVSQIQDLNKNFEGRLNIVENDNIVASWAIEHLQNGQRQPTGHIRQLTEANEHQ</sequence>
<dbReference type="Proteomes" id="UP001239111">
    <property type="component" value="Chromosome 3"/>
</dbReference>